<evidence type="ECO:0000256" key="4">
    <source>
        <dbReference type="ARBA" id="ARBA00022679"/>
    </source>
</evidence>
<evidence type="ECO:0000313" key="11">
    <source>
        <dbReference type="EMBL" id="RXJ68917.1"/>
    </source>
</evidence>
<feature type="transmembrane region" description="Helical" evidence="9">
    <location>
        <begin position="166"/>
        <end position="186"/>
    </location>
</feature>
<dbReference type="Pfam" id="PF02518">
    <property type="entry name" value="HATPase_c"/>
    <property type="match status" value="1"/>
</dbReference>
<keyword evidence="7" id="KW-0067">ATP-binding</keyword>
<dbReference type="InterPro" id="IPR004358">
    <property type="entry name" value="Sig_transdc_His_kin-like_C"/>
</dbReference>
<keyword evidence="8" id="KW-0902">Two-component regulatory system</keyword>
<keyword evidence="5" id="KW-0547">Nucleotide-binding</keyword>
<gene>
    <name evidence="11" type="ORF">CRV08_05630</name>
</gene>
<dbReference type="GO" id="GO:0005524">
    <property type="term" value="F:ATP binding"/>
    <property type="evidence" value="ECO:0007669"/>
    <property type="project" value="UniProtKB-KW"/>
</dbReference>
<dbReference type="PANTHER" id="PTHR43065">
    <property type="entry name" value="SENSOR HISTIDINE KINASE"/>
    <property type="match status" value="1"/>
</dbReference>
<dbReference type="SMART" id="SM00387">
    <property type="entry name" value="HATPase_c"/>
    <property type="match status" value="1"/>
</dbReference>
<reference evidence="11 12" key="1">
    <citation type="submission" date="2017-10" db="EMBL/GenBank/DDBJ databases">
        <title>Genomics of the genus Arcobacter.</title>
        <authorList>
            <person name="Perez-Cataluna A."/>
            <person name="Figueras M.J."/>
        </authorList>
    </citation>
    <scope>NUCLEOTIDE SEQUENCE [LARGE SCALE GENOMIC DNA]</scope>
    <source>
        <strain evidence="11 12">CECT 8993</strain>
    </source>
</reference>
<comment type="catalytic activity">
    <reaction evidence="1">
        <text>ATP + protein L-histidine = ADP + protein N-phospho-L-histidine.</text>
        <dbReference type="EC" id="2.7.13.3"/>
    </reaction>
</comment>
<evidence type="ECO:0000256" key="8">
    <source>
        <dbReference type="ARBA" id="ARBA00023012"/>
    </source>
</evidence>
<dbReference type="InterPro" id="IPR036890">
    <property type="entry name" value="HATPase_C_sf"/>
</dbReference>
<evidence type="ECO:0000256" key="2">
    <source>
        <dbReference type="ARBA" id="ARBA00012438"/>
    </source>
</evidence>
<evidence type="ECO:0000256" key="1">
    <source>
        <dbReference type="ARBA" id="ARBA00000085"/>
    </source>
</evidence>
<dbReference type="PROSITE" id="PS50109">
    <property type="entry name" value="HIS_KIN"/>
    <property type="match status" value="1"/>
</dbReference>
<accession>A0A4Q0YEH0</accession>
<dbReference type="EC" id="2.7.13.3" evidence="2"/>
<feature type="transmembrane region" description="Helical" evidence="9">
    <location>
        <begin position="138"/>
        <end position="159"/>
    </location>
</feature>
<dbReference type="EMBL" id="PDKJ01000004">
    <property type="protein sequence ID" value="RXJ68917.1"/>
    <property type="molecule type" value="Genomic_DNA"/>
</dbReference>
<dbReference type="SUPFAM" id="SSF55874">
    <property type="entry name" value="ATPase domain of HSP90 chaperone/DNA topoisomerase II/histidine kinase"/>
    <property type="match status" value="1"/>
</dbReference>
<organism evidence="11 12">
    <name type="scientific">Halarcobacter ebronensis</name>
    <dbReference type="NCBI Taxonomy" id="1462615"/>
    <lineage>
        <taxon>Bacteria</taxon>
        <taxon>Pseudomonadati</taxon>
        <taxon>Campylobacterota</taxon>
        <taxon>Epsilonproteobacteria</taxon>
        <taxon>Campylobacterales</taxon>
        <taxon>Arcobacteraceae</taxon>
        <taxon>Halarcobacter</taxon>
    </lineage>
</organism>
<dbReference type="InterPro" id="IPR011623">
    <property type="entry name" value="7TMR_DISM_rcpt_extracell_dom1"/>
</dbReference>
<evidence type="ECO:0000256" key="3">
    <source>
        <dbReference type="ARBA" id="ARBA00022553"/>
    </source>
</evidence>
<keyword evidence="3" id="KW-0597">Phosphoprotein</keyword>
<dbReference type="AlphaFoldDB" id="A0A4Q0YEH0"/>
<dbReference type="InterPro" id="IPR005467">
    <property type="entry name" value="His_kinase_dom"/>
</dbReference>
<keyword evidence="9" id="KW-1133">Transmembrane helix</keyword>
<name>A0A4Q0YEH0_9BACT</name>
<keyword evidence="9" id="KW-0472">Membrane</keyword>
<feature type="transmembrane region" description="Helical" evidence="9">
    <location>
        <begin position="198"/>
        <end position="219"/>
    </location>
</feature>
<dbReference type="GO" id="GO:0000155">
    <property type="term" value="F:phosphorelay sensor kinase activity"/>
    <property type="evidence" value="ECO:0007669"/>
    <property type="project" value="InterPro"/>
</dbReference>
<dbReference type="Gene3D" id="1.10.287.130">
    <property type="match status" value="1"/>
</dbReference>
<keyword evidence="4" id="KW-0808">Transferase</keyword>
<dbReference type="PRINTS" id="PR00344">
    <property type="entry name" value="BCTRLSENSOR"/>
</dbReference>
<dbReference type="SUPFAM" id="SSF47384">
    <property type="entry name" value="Homodimeric domain of signal transducing histidine kinase"/>
    <property type="match status" value="1"/>
</dbReference>
<dbReference type="Proteomes" id="UP000290172">
    <property type="component" value="Unassembled WGS sequence"/>
</dbReference>
<keyword evidence="6 11" id="KW-0418">Kinase</keyword>
<evidence type="ECO:0000256" key="5">
    <source>
        <dbReference type="ARBA" id="ARBA00022741"/>
    </source>
</evidence>
<dbReference type="InterPro" id="IPR036097">
    <property type="entry name" value="HisK_dim/P_sf"/>
</dbReference>
<evidence type="ECO:0000256" key="7">
    <source>
        <dbReference type="ARBA" id="ARBA00022840"/>
    </source>
</evidence>
<feature type="transmembrane region" description="Helical" evidence="9">
    <location>
        <begin position="257"/>
        <end position="275"/>
    </location>
</feature>
<dbReference type="Pfam" id="PF07695">
    <property type="entry name" value="7TMR-DISM_7TM"/>
    <property type="match status" value="1"/>
</dbReference>
<feature type="transmembrane region" description="Helical" evidence="9">
    <location>
        <begin position="231"/>
        <end position="251"/>
    </location>
</feature>
<dbReference type="PANTHER" id="PTHR43065:SF10">
    <property type="entry name" value="PEROXIDE STRESS-ACTIVATED HISTIDINE KINASE MAK3"/>
    <property type="match status" value="1"/>
</dbReference>
<dbReference type="Gene3D" id="3.30.565.10">
    <property type="entry name" value="Histidine kinase-like ATPase, C-terminal domain"/>
    <property type="match status" value="1"/>
</dbReference>
<proteinExistence type="predicted"/>
<protein>
    <recommendedName>
        <fullName evidence="2">histidine kinase</fullName>
        <ecNumber evidence="2">2.7.13.3</ecNumber>
    </recommendedName>
</protein>
<evidence type="ECO:0000256" key="9">
    <source>
        <dbReference type="SAM" id="Phobius"/>
    </source>
</evidence>
<evidence type="ECO:0000259" key="10">
    <source>
        <dbReference type="PROSITE" id="PS50109"/>
    </source>
</evidence>
<evidence type="ECO:0000313" key="12">
    <source>
        <dbReference type="Proteomes" id="UP000290172"/>
    </source>
</evidence>
<sequence>MKYILLSLFILVNLNATSIKNQIITNKLLSIDSLNYQKIDTYNLKKQKFNNVYIKIVLNKKLLENNTFYLRVFCDYDKILSSNQKYQSNFDSIVFKLDKNSPKEIEFNLNYKKESLLNIAFLRFSQFEYDYILKKESLLFGFAYGIIFCAFLYNFVIFIYTFQKSFLYYSLMQLFLMMILYYAVIIETQSYISLSQQIVTDFFETFCILLMILFSKEILNTKKTMKTLNQILNFLIYISIVDLITIFIFNYSLLYRFTPRSLIISILVVAGLIAIFKGQKVAIFYFIGWLVVLISLFISEYDLLGINELYIIHIGLPLESLILSFALGYKLKLSVDEKKQKDKMLIQQSKLASMGEMLNNIAHQWRQPLANLSFINLDLQMAIKNKDISINYLNEISEDSKKQINYMSDTLDNFKGFFQPNKKKEKFYISNAIKNATSIIKSSLEKQNIKLYINIHKDKEIYSYENELLQVILNILSNSKDALVQRNIKKPFIEITLNIVENKKAKIEIKDNAQGILPKYINKIFDPYFTTKHNNNGIGLYMSKIIVESHLNGDILVTNTNEGASFSIII</sequence>
<evidence type="ECO:0000256" key="6">
    <source>
        <dbReference type="ARBA" id="ARBA00022777"/>
    </source>
</evidence>
<comment type="caution">
    <text evidence="11">The sequence shown here is derived from an EMBL/GenBank/DDBJ whole genome shotgun (WGS) entry which is preliminary data.</text>
</comment>
<feature type="transmembrane region" description="Helical" evidence="9">
    <location>
        <begin position="310"/>
        <end position="329"/>
    </location>
</feature>
<feature type="transmembrane region" description="Helical" evidence="9">
    <location>
        <begin position="282"/>
        <end position="298"/>
    </location>
</feature>
<dbReference type="InterPro" id="IPR003594">
    <property type="entry name" value="HATPase_dom"/>
</dbReference>
<dbReference type="RefSeq" id="WP_128979970.1">
    <property type="nucleotide sequence ID" value="NZ_PDKJ01000004.1"/>
</dbReference>
<keyword evidence="9" id="KW-0812">Transmembrane</keyword>
<feature type="domain" description="Histidine kinase" evidence="10">
    <location>
        <begin position="360"/>
        <end position="570"/>
    </location>
</feature>